<dbReference type="GO" id="GO:0046316">
    <property type="term" value="F:gluconokinase activity"/>
    <property type="evidence" value="ECO:0007669"/>
    <property type="project" value="UniProtKB-EC"/>
</dbReference>
<dbReference type="InterPro" id="IPR027417">
    <property type="entry name" value="P-loop_NTPase"/>
</dbReference>
<dbReference type="PANTHER" id="PTHR43442">
    <property type="entry name" value="GLUCONOKINASE-RELATED"/>
    <property type="match status" value="1"/>
</dbReference>
<protein>
    <recommendedName>
        <fullName evidence="3 9">Gluconokinase</fullName>
        <ecNumber evidence="3 9">2.7.1.12</ecNumber>
    </recommendedName>
</protein>
<comment type="similarity">
    <text evidence="2 9">Belongs to the gluconokinase GntK/GntV family.</text>
</comment>
<keyword evidence="6 9" id="KW-0418">Kinase</keyword>
<sequence>MTAPRLVVCMGVSGCGKSTLAQALATRLGWSMLEADDFHNAANRAHMASGQPLTEAMREPWLASICSALRARSNDCVLACSALRRAHRTWLRALGWNTRFLLLEINPESARERLQQRSGHFMPASLVDSQFETLEWPLGEIDVSRLDARLPVRELVTLALIELERCDT</sequence>
<accession>A0A1G6UNE3</accession>
<gene>
    <name evidence="10" type="ORF">SAMN04488509_102420</name>
</gene>
<keyword evidence="5 9" id="KW-0547">Nucleotide-binding</keyword>
<keyword evidence="4 9" id="KW-0808">Transferase</keyword>
<evidence type="ECO:0000256" key="5">
    <source>
        <dbReference type="ARBA" id="ARBA00022741"/>
    </source>
</evidence>
<comment type="pathway">
    <text evidence="1">Carbohydrate acid metabolism.</text>
</comment>
<keyword evidence="7 9" id="KW-0067">ATP-binding</keyword>
<dbReference type="Pfam" id="PF13671">
    <property type="entry name" value="AAA_33"/>
    <property type="match status" value="1"/>
</dbReference>
<dbReference type="NCBIfam" id="TIGR01313">
    <property type="entry name" value="therm_gnt_kin"/>
    <property type="match status" value="1"/>
</dbReference>
<evidence type="ECO:0000256" key="9">
    <source>
        <dbReference type="RuleBase" id="RU363066"/>
    </source>
</evidence>
<evidence type="ECO:0000256" key="6">
    <source>
        <dbReference type="ARBA" id="ARBA00022777"/>
    </source>
</evidence>
<dbReference type="EC" id="2.7.1.12" evidence="3 9"/>
<evidence type="ECO:0000256" key="7">
    <source>
        <dbReference type="ARBA" id="ARBA00022840"/>
    </source>
</evidence>
<evidence type="ECO:0000256" key="1">
    <source>
        <dbReference type="ARBA" id="ARBA00004761"/>
    </source>
</evidence>
<dbReference type="RefSeq" id="WP_091240424.1">
    <property type="nucleotide sequence ID" value="NZ_FNAG01000002.1"/>
</dbReference>
<dbReference type="CDD" id="cd02021">
    <property type="entry name" value="GntK"/>
    <property type="match status" value="1"/>
</dbReference>
<proteinExistence type="inferred from homology"/>
<dbReference type="Proteomes" id="UP000199603">
    <property type="component" value="Unassembled WGS sequence"/>
</dbReference>
<evidence type="ECO:0000256" key="2">
    <source>
        <dbReference type="ARBA" id="ARBA00008420"/>
    </source>
</evidence>
<organism evidence="10 11">
    <name type="scientific">Aquimonas voraii</name>
    <dbReference type="NCBI Taxonomy" id="265719"/>
    <lineage>
        <taxon>Bacteria</taxon>
        <taxon>Pseudomonadati</taxon>
        <taxon>Pseudomonadota</taxon>
        <taxon>Gammaproteobacteria</taxon>
        <taxon>Lysobacterales</taxon>
        <taxon>Lysobacteraceae</taxon>
        <taxon>Aquimonas</taxon>
    </lineage>
</organism>
<evidence type="ECO:0000256" key="8">
    <source>
        <dbReference type="ARBA" id="ARBA00048090"/>
    </source>
</evidence>
<evidence type="ECO:0000313" key="10">
    <source>
        <dbReference type="EMBL" id="SDD42872.1"/>
    </source>
</evidence>
<dbReference type="Gene3D" id="3.40.50.300">
    <property type="entry name" value="P-loop containing nucleotide triphosphate hydrolases"/>
    <property type="match status" value="1"/>
</dbReference>
<keyword evidence="11" id="KW-1185">Reference proteome</keyword>
<reference evidence="10 11" key="1">
    <citation type="submission" date="2016-10" db="EMBL/GenBank/DDBJ databases">
        <authorList>
            <person name="de Groot N.N."/>
        </authorList>
    </citation>
    <scope>NUCLEOTIDE SEQUENCE [LARGE SCALE GENOMIC DNA]</scope>
    <source>
        <strain evidence="10 11">DSM 16957</strain>
    </source>
</reference>
<dbReference type="GO" id="GO:0005975">
    <property type="term" value="P:carbohydrate metabolic process"/>
    <property type="evidence" value="ECO:0007669"/>
    <property type="project" value="InterPro"/>
</dbReference>
<dbReference type="InterPro" id="IPR006001">
    <property type="entry name" value="Therm_gnt_kin"/>
</dbReference>
<dbReference type="STRING" id="265719.SAMN04488509_102420"/>
<evidence type="ECO:0000313" key="11">
    <source>
        <dbReference type="Proteomes" id="UP000199603"/>
    </source>
</evidence>
<dbReference type="AlphaFoldDB" id="A0A1G6UNE3"/>
<name>A0A1G6UNE3_9GAMM</name>
<dbReference type="OrthoDB" id="9795716at2"/>
<dbReference type="GO" id="GO:0005524">
    <property type="term" value="F:ATP binding"/>
    <property type="evidence" value="ECO:0007669"/>
    <property type="project" value="UniProtKB-KW"/>
</dbReference>
<dbReference type="PANTHER" id="PTHR43442:SF3">
    <property type="entry name" value="GLUCONOKINASE-RELATED"/>
    <property type="match status" value="1"/>
</dbReference>
<dbReference type="GO" id="GO:0005737">
    <property type="term" value="C:cytoplasm"/>
    <property type="evidence" value="ECO:0007669"/>
    <property type="project" value="TreeGrafter"/>
</dbReference>
<dbReference type="SUPFAM" id="SSF52540">
    <property type="entry name" value="P-loop containing nucleoside triphosphate hydrolases"/>
    <property type="match status" value="1"/>
</dbReference>
<evidence type="ECO:0000256" key="3">
    <source>
        <dbReference type="ARBA" id="ARBA00012054"/>
    </source>
</evidence>
<comment type="catalytic activity">
    <reaction evidence="8 9">
        <text>D-gluconate + ATP = 6-phospho-D-gluconate + ADP + H(+)</text>
        <dbReference type="Rhea" id="RHEA:19433"/>
        <dbReference type="ChEBI" id="CHEBI:15378"/>
        <dbReference type="ChEBI" id="CHEBI:18391"/>
        <dbReference type="ChEBI" id="CHEBI:30616"/>
        <dbReference type="ChEBI" id="CHEBI:58759"/>
        <dbReference type="ChEBI" id="CHEBI:456216"/>
        <dbReference type="EC" id="2.7.1.12"/>
    </reaction>
</comment>
<evidence type="ECO:0000256" key="4">
    <source>
        <dbReference type="ARBA" id="ARBA00022679"/>
    </source>
</evidence>
<dbReference type="EMBL" id="FNAG01000002">
    <property type="protein sequence ID" value="SDD42872.1"/>
    <property type="molecule type" value="Genomic_DNA"/>
</dbReference>